<gene>
    <name evidence="2" type="ORF">Agabi119p4_8273</name>
</gene>
<organism evidence="2 3">
    <name type="scientific">Agaricus bisporus var. burnettii</name>
    <dbReference type="NCBI Taxonomy" id="192524"/>
    <lineage>
        <taxon>Eukaryota</taxon>
        <taxon>Fungi</taxon>
        <taxon>Dikarya</taxon>
        <taxon>Basidiomycota</taxon>
        <taxon>Agaricomycotina</taxon>
        <taxon>Agaricomycetes</taxon>
        <taxon>Agaricomycetidae</taxon>
        <taxon>Agaricales</taxon>
        <taxon>Agaricineae</taxon>
        <taxon>Agaricaceae</taxon>
        <taxon>Agaricus</taxon>
    </lineage>
</organism>
<feature type="compositionally biased region" description="Low complexity" evidence="1">
    <location>
        <begin position="51"/>
        <end position="68"/>
    </location>
</feature>
<dbReference type="AlphaFoldDB" id="A0A8H7C6A8"/>
<feature type="compositionally biased region" description="Polar residues" evidence="1">
    <location>
        <begin position="35"/>
        <end position="50"/>
    </location>
</feature>
<accession>A0A8H7C6A8</accession>
<evidence type="ECO:0000256" key="1">
    <source>
        <dbReference type="SAM" id="MobiDB-lite"/>
    </source>
</evidence>
<evidence type="ECO:0000313" key="2">
    <source>
        <dbReference type="EMBL" id="KAF7763736.1"/>
    </source>
</evidence>
<sequence>MDPKPHFSETSACYLPMYCAILTYTSQDSALTMSETTGSLTQGQTKTASKPSSLPSTSPIHSTPSSSIAPPPSRL</sequence>
<feature type="region of interest" description="Disordered" evidence="1">
    <location>
        <begin position="35"/>
        <end position="75"/>
    </location>
</feature>
<dbReference type="EMBL" id="JABXXO010000011">
    <property type="protein sequence ID" value="KAF7763736.1"/>
    <property type="molecule type" value="Genomic_DNA"/>
</dbReference>
<evidence type="ECO:0000313" key="3">
    <source>
        <dbReference type="Proteomes" id="UP000629468"/>
    </source>
</evidence>
<proteinExistence type="predicted"/>
<dbReference type="Proteomes" id="UP000629468">
    <property type="component" value="Unassembled WGS sequence"/>
</dbReference>
<name>A0A8H7C6A8_AGABI</name>
<reference evidence="2 3" key="1">
    <citation type="journal article" name="Sci. Rep.">
        <title>Telomere-to-telomere assembled and centromere annotated genomes of the two main subspecies of the button mushroom Agaricus bisporus reveal especially polymorphic chromosome ends.</title>
        <authorList>
            <person name="Sonnenberg A.S.M."/>
            <person name="Sedaghat-Telgerd N."/>
            <person name="Lavrijssen B."/>
            <person name="Ohm R.A."/>
            <person name="Hendrickx P.M."/>
            <person name="Scholtmeijer K."/>
            <person name="Baars J.J.P."/>
            <person name="van Peer A."/>
        </authorList>
    </citation>
    <scope>NUCLEOTIDE SEQUENCE [LARGE SCALE GENOMIC DNA]</scope>
    <source>
        <strain evidence="2 3">H119_p4</strain>
    </source>
</reference>
<protein>
    <submittedName>
        <fullName evidence="2">Uncharacterized protein</fullName>
    </submittedName>
</protein>
<comment type="caution">
    <text evidence="2">The sequence shown here is derived from an EMBL/GenBank/DDBJ whole genome shotgun (WGS) entry which is preliminary data.</text>
</comment>